<dbReference type="EMBL" id="JANPWB010000012">
    <property type="protein sequence ID" value="KAJ1120517.1"/>
    <property type="molecule type" value="Genomic_DNA"/>
</dbReference>
<name>A0AAV7NZN5_PLEWA</name>
<comment type="caution">
    <text evidence="1">The sequence shown here is derived from an EMBL/GenBank/DDBJ whole genome shotgun (WGS) entry which is preliminary data.</text>
</comment>
<keyword evidence="2" id="KW-1185">Reference proteome</keyword>
<accession>A0AAV7NZN5</accession>
<gene>
    <name evidence="1" type="ORF">NDU88_008682</name>
</gene>
<dbReference type="AlphaFoldDB" id="A0AAV7NZN5"/>
<dbReference type="Proteomes" id="UP001066276">
    <property type="component" value="Chromosome 8"/>
</dbReference>
<protein>
    <submittedName>
        <fullName evidence="1">Uncharacterized protein</fullName>
    </submittedName>
</protein>
<reference evidence="1" key="1">
    <citation type="journal article" date="2022" name="bioRxiv">
        <title>Sequencing and chromosome-scale assembly of the giantPleurodeles waltlgenome.</title>
        <authorList>
            <person name="Brown T."/>
            <person name="Elewa A."/>
            <person name="Iarovenko S."/>
            <person name="Subramanian E."/>
            <person name="Araus A.J."/>
            <person name="Petzold A."/>
            <person name="Susuki M."/>
            <person name="Suzuki K.-i.T."/>
            <person name="Hayashi T."/>
            <person name="Toyoda A."/>
            <person name="Oliveira C."/>
            <person name="Osipova E."/>
            <person name="Leigh N.D."/>
            <person name="Simon A."/>
            <person name="Yun M.H."/>
        </authorList>
    </citation>
    <scope>NUCLEOTIDE SEQUENCE</scope>
    <source>
        <strain evidence="1">20211129_DDA</strain>
        <tissue evidence="1">Liver</tissue>
    </source>
</reference>
<sequence length="69" mass="7908">MRTRLDTLNNERMRMTRPGEKKAVPVRCNYITRVPLGLDRPVTSRTRRSSEEACYVPVIGLTATAWGRC</sequence>
<organism evidence="1 2">
    <name type="scientific">Pleurodeles waltl</name>
    <name type="common">Iberian ribbed newt</name>
    <dbReference type="NCBI Taxonomy" id="8319"/>
    <lineage>
        <taxon>Eukaryota</taxon>
        <taxon>Metazoa</taxon>
        <taxon>Chordata</taxon>
        <taxon>Craniata</taxon>
        <taxon>Vertebrata</taxon>
        <taxon>Euteleostomi</taxon>
        <taxon>Amphibia</taxon>
        <taxon>Batrachia</taxon>
        <taxon>Caudata</taxon>
        <taxon>Salamandroidea</taxon>
        <taxon>Salamandridae</taxon>
        <taxon>Pleurodelinae</taxon>
        <taxon>Pleurodeles</taxon>
    </lineage>
</organism>
<evidence type="ECO:0000313" key="2">
    <source>
        <dbReference type="Proteomes" id="UP001066276"/>
    </source>
</evidence>
<evidence type="ECO:0000313" key="1">
    <source>
        <dbReference type="EMBL" id="KAJ1120517.1"/>
    </source>
</evidence>
<proteinExistence type="predicted"/>